<dbReference type="RefSeq" id="WP_319832039.1">
    <property type="nucleotide sequence ID" value="NZ_CP138858.1"/>
</dbReference>
<organism evidence="1 2">
    <name type="scientific">Coraliomargarita algicola</name>
    <dbReference type="NCBI Taxonomy" id="3092156"/>
    <lineage>
        <taxon>Bacteria</taxon>
        <taxon>Pseudomonadati</taxon>
        <taxon>Verrucomicrobiota</taxon>
        <taxon>Opitutia</taxon>
        <taxon>Puniceicoccales</taxon>
        <taxon>Coraliomargaritaceae</taxon>
        <taxon>Coraliomargarita</taxon>
    </lineage>
</organism>
<sequence length="379" mass="44127">MKTNTKYQYLSDASIRVDNLTLRPWPDFTVIGDNTEAANQIVTELLESKDTFALLWRGKIPNQVLQMIHKYPRCLWRDMLEVSQLHPDYFTQWSQHCPALIALMAVHEAERQTDRDLDRIRAFYRGRNERLKMLGLPATREVFRILSKVPVEDCYPRQLEQLQAAVQDKARRRLLRHLNTITTETLDTLQLPLEYLDTNLLNLRINDITPPLDLSVSALVEEIAHYRHVTRKLPYWPFQGQQVSLRKLLQTKESLELRLALGEDCKRKRLPKPPLATIKSSKVEIQALTSVRALWREGDEMGNCVMTYAKSILSGIHYAYKMLSPQRATILLVKREENWYPVEVRTYKNEYAGARAVDLVHAWTGTIPTEKEVSDDFPF</sequence>
<reference evidence="1 2" key="1">
    <citation type="submission" date="2023-11" db="EMBL/GenBank/DDBJ databases">
        <title>Coraliomargarita sp. nov., isolated from marine algae.</title>
        <authorList>
            <person name="Lee J.K."/>
            <person name="Baek J.H."/>
            <person name="Kim J.M."/>
            <person name="Choi D.G."/>
            <person name="Jeon C.O."/>
        </authorList>
    </citation>
    <scope>NUCLEOTIDE SEQUENCE [LARGE SCALE GENOMIC DNA]</scope>
    <source>
        <strain evidence="1 2">J2-16</strain>
    </source>
</reference>
<protein>
    <submittedName>
        <fullName evidence="1">PcfJ domain-containing protein</fullName>
    </submittedName>
</protein>
<accession>A0ABZ0RIE3</accession>
<gene>
    <name evidence="1" type="ORF">SH580_17110</name>
</gene>
<dbReference type="EMBL" id="CP138858">
    <property type="protein sequence ID" value="WPJ95146.1"/>
    <property type="molecule type" value="Genomic_DNA"/>
</dbReference>
<name>A0ABZ0RIE3_9BACT</name>
<evidence type="ECO:0000313" key="1">
    <source>
        <dbReference type="EMBL" id="WPJ95146.1"/>
    </source>
</evidence>
<keyword evidence="2" id="KW-1185">Reference proteome</keyword>
<evidence type="ECO:0000313" key="2">
    <source>
        <dbReference type="Proteomes" id="UP001324993"/>
    </source>
</evidence>
<dbReference type="Proteomes" id="UP001324993">
    <property type="component" value="Chromosome"/>
</dbReference>
<proteinExistence type="predicted"/>